<dbReference type="PANTHER" id="PTHR45774">
    <property type="entry name" value="BTB/POZ DOMAIN-CONTAINING"/>
    <property type="match status" value="1"/>
</dbReference>
<dbReference type="InterPro" id="IPR011333">
    <property type="entry name" value="SKP1/BTB/POZ_sf"/>
</dbReference>
<comment type="subcellular location">
    <subcellularLocation>
        <location evidence="1">Cytoplasm</location>
    </subcellularLocation>
</comment>
<feature type="domain" description="BTB" evidence="3">
    <location>
        <begin position="33"/>
        <end position="103"/>
    </location>
</feature>
<dbReference type="Pfam" id="PF08005">
    <property type="entry name" value="PHR"/>
    <property type="match status" value="1"/>
</dbReference>
<dbReference type="InterPro" id="IPR011705">
    <property type="entry name" value="BACK"/>
</dbReference>
<dbReference type="SMART" id="SM00225">
    <property type="entry name" value="BTB"/>
    <property type="match status" value="1"/>
</dbReference>
<evidence type="ECO:0000313" key="4">
    <source>
        <dbReference type="EMBL" id="VDH96145.1"/>
    </source>
</evidence>
<dbReference type="PANTHER" id="PTHR45774:SF4">
    <property type="entry name" value="AXUNDEAD, ISOFORM F"/>
    <property type="match status" value="1"/>
</dbReference>
<evidence type="ECO:0000259" key="3">
    <source>
        <dbReference type="PROSITE" id="PS50097"/>
    </source>
</evidence>
<dbReference type="InterPro" id="IPR000210">
    <property type="entry name" value="BTB/POZ_dom"/>
</dbReference>
<comment type="caution">
    <text evidence="4">The sequence shown here is derived from an EMBL/GenBank/DDBJ whole genome shotgun (WGS) entry which is preliminary data.</text>
</comment>
<dbReference type="Proteomes" id="UP000596742">
    <property type="component" value="Unassembled WGS sequence"/>
</dbReference>
<organism evidence="4 5">
    <name type="scientific">Mytilus galloprovincialis</name>
    <name type="common">Mediterranean mussel</name>
    <dbReference type="NCBI Taxonomy" id="29158"/>
    <lineage>
        <taxon>Eukaryota</taxon>
        <taxon>Metazoa</taxon>
        <taxon>Spiralia</taxon>
        <taxon>Lophotrochozoa</taxon>
        <taxon>Mollusca</taxon>
        <taxon>Bivalvia</taxon>
        <taxon>Autobranchia</taxon>
        <taxon>Pteriomorphia</taxon>
        <taxon>Mytilida</taxon>
        <taxon>Mytiloidea</taxon>
        <taxon>Mytilidae</taxon>
        <taxon>Mytilinae</taxon>
        <taxon>Mytilus</taxon>
    </lineage>
</organism>
<dbReference type="OrthoDB" id="6072904at2759"/>
<dbReference type="EMBL" id="UYJE01000763">
    <property type="protein sequence ID" value="VDH96145.1"/>
    <property type="molecule type" value="Genomic_DNA"/>
</dbReference>
<dbReference type="SMART" id="SM00875">
    <property type="entry name" value="BACK"/>
    <property type="match status" value="1"/>
</dbReference>
<dbReference type="GO" id="GO:0022008">
    <property type="term" value="P:neurogenesis"/>
    <property type="evidence" value="ECO:0007669"/>
    <property type="project" value="TreeGrafter"/>
</dbReference>
<proteinExistence type="predicted"/>
<dbReference type="Pfam" id="PF07707">
    <property type="entry name" value="BACK"/>
    <property type="match status" value="1"/>
</dbReference>
<name>A0A8B6BV65_MYTGA</name>
<accession>A0A8B6BV65</accession>
<dbReference type="Gene3D" id="1.25.40.420">
    <property type="match status" value="1"/>
</dbReference>
<gene>
    <name evidence="4" type="ORF">MGAL_10B069819</name>
</gene>
<dbReference type="InterPro" id="IPR012983">
    <property type="entry name" value="PHR"/>
</dbReference>
<evidence type="ECO:0000256" key="1">
    <source>
        <dbReference type="ARBA" id="ARBA00004496"/>
    </source>
</evidence>
<dbReference type="GO" id="GO:0005829">
    <property type="term" value="C:cytosol"/>
    <property type="evidence" value="ECO:0007669"/>
    <property type="project" value="TreeGrafter"/>
</dbReference>
<keyword evidence="2" id="KW-0963">Cytoplasm</keyword>
<evidence type="ECO:0000313" key="5">
    <source>
        <dbReference type="Proteomes" id="UP000596742"/>
    </source>
</evidence>
<dbReference type="Pfam" id="PF00651">
    <property type="entry name" value="BTB"/>
    <property type="match status" value="1"/>
</dbReference>
<dbReference type="PROSITE" id="PS50097">
    <property type="entry name" value="BTB"/>
    <property type="match status" value="1"/>
</dbReference>
<reference evidence="4" key="1">
    <citation type="submission" date="2018-11" db="EMBL/GenBank/DDBJ databases">
        <authorList>
            <person name="Alioto T."/>
            <person name="Alioto T."/>
        </authorList>
    </citation>
    <scope>NUCLEOTIDE SEQUENCE</scope>
</reference>
<dbReference type="Gene3D" id="3.30.710.10">
    <property type="entry name" value="Potassium Channel Kv1.1, Chain A"/>
    <property type="match status" value="1"/>
</dbReference>
<keyword evidence="5" id="KW-1185">Reference proteome</keyword>
<dbReference type="Gene3D" id="2.60.120.820">
    <property type="entry name" value="PHR domain"/>
    <property type="match status" value="1"/>
</dbReference>
<dbReference type="SUPFAM" id="SSF54695">
    <property type="entry name" value="POZ domain"/>
    <property type="match status" value="1"/>
</dbReference>
<dbReference type="AlphaFoldDB" id="A0A8B6BV65"/>
<dbReference type="InterPro" id="IPR038648">
    <property type="entry name" value="PHR_sf"/>
</dbReference>
<sequence length="501" mass="57600">MDDGIQAPDNFDWRKGKSTAECNRYMLEHQLHCDIAFIVGSGDEKQEFSAHKYILITRSEVFEAMIVGPLHEHSDTIEIPDVNPNSFRKLLEYMYYDQTRLNEEDAYELLYAARKYLVTDLVRRCLQRLKTKMSINNVCIILSYADDDGTVKLCLDYIFRYSLEVLESDGFKELSPDNIKLIISDNRLGAREENIFDAVVLWSERECQRQGIDILLENQWKVLGDILTLIRYGRMDRAYLLNICKKFLPQEQYIDIVENIASHIDENMHRGSESLNLPRPFQNSRGVHSHKTCGAEARPMEYLRPHVEVLDGTNLSVDGEPEPVPESDHNVPEMEQIPSVFTRRSDRFKICRFANNSYVRGKTYDIHTPESISFLTLQNVNLRSIYLYGSCEGEGDYHIHLEIFEDLGGQLSLMHSSERDITTNGSTTPYEFDLEPSIRIQSERVYTIRALFEGPPSYFGTNGISNVSKNGVSVYFITNDELGLNLTTSEGGQFPGLLFER</sequence>
<protein>
    <submittedName>
        <fullName evidence="4">BTB/POZ domain-containing protein 3/6</fullName>
    </submittedName>
</protein>
<evidence type="ECO:0000256" key="2">
    <source>
        <dbReference type="ARBA" id="ARBA00022490"/>
    </source>
</evidence>